<comment type="caution">
    <text evidence="10">The sequence shown here is derived from an EMBL/GenBank/DDBJ whole genome shotgun (WGS) entry which is preliminary data.</text>
</comment>
<evidence type="ECO:0000256" key="7">
    <source>
        <dbReference type="RuleBase" id="RU003981"/>
    </source>
</evidence>
<comment type="subcellular location">
    <subcellularLocation>
        <location evidence="7">Mitochondrion</location>
    </subcellularLocation>
</comment>
<comment type="subunit">
    <text evidence="7">The glycine cleavage system is composed of four proteins: P, T, L and H.</text>
</comment>
<dbReference type="EC" id="2.1.2.10" evidence="2 7"/>
<dbReference type="Pfam" id="PF08669">
    <property type="entry name" value="GCV_T_C"/>
    <property type="match status" value="1"/>
</dbReference>
<evidence type="ECO:0000256" key="6">
    <source>
        <dbReference type="ARBA" id="ARBA00047665"/>
    </source>
</evidence>
<evidence type="ECO:0000256" key="3">
    <source>
        <dbReference type="ARBA" id="ARBA00022576"/>
    </source>
</evidence>
<evidence type="ECO:0000256" key="2">
    <source>
        <dbReference type="ARBA" id="ARBA00012616"/>
    </source>
</evidence>
<accession>A0ABR4NHN0</accession>
<keyword evidence="7" id="KW-0809">Transit peptide</keyword>
<dbReference type="NCBIfam" id="TIGR00528">
    <property type="entry name" value="gcvT"/>
    <property type="match status" value="1"/>
</dbReference>
<dbReference type="EMBL" id="JADGIZ020000004">
    <property type="protein sequence ID" value="KAL2919026.1"/>
    <property type="molecule type" value="Genomic_DNA"/>
</dbReference>
<dbReference type="SUPFAM" id="SSF103025">
    <property type="entry name" value="Folate-binding domain"/>
    <property type="match status" value="1"/>
</dbReference>
<feature type="domain" description="GCVT N-terminal" evidence="8">
    <location>
        <begin position="64"/>
        <end position="320"/>
    </location>
</feature>
<dbReference type="Proteomes" id="UP001527925">
    <property type="component" value="Unassembled WGS sequence"/>
</dbReference>
<dbReference type="InterPro" id="IPR006223">
    <property type="entry name" value="GcvT"/>
</dbReference>
<keyword evidence="11" id="KW-1185">Reference proteome</keyword>
<evidence type="ECO:0000259" key="9">
    <source>
        <dbReference type="Pfam" id="PF08669"/>
    </source>
</evidence>
<dbReference type="SUPFAM" id="SSF101790">
    <property type="entry name" value="Aminomethyltransferase beta-barrel domain"/>
    <property type="match status" value="1"/>
</dbReference>
<dbReference type="PANTHER" id="PTHR43757">
    <property type="entry name" value="AMINOMETHYLTRANSFERASE"/>
    <property type="match status" value="1"/>
</dbReference>
<comment type="catalytic activity">
    <reaction evidence="6 7">
        <text>N(6)-[(R)-S(8)-aminomethyldihydrolipoyl]-L-lysyl-[protein] + (6S)-5,6,7,8-tetrahydrofolate = N(6)-[(R)-dihydrolipoyl]-L-lysyl-[protein] + (6R)-5,10-methylene-5,6,7,8-tetrahydrofolate + NH4(+)</text>
        <dbReference type="Rhea" id="RHEA:16945"/>
        <dbReference type="Rhea" id="RHEA-COMP:10475"/>
        <dbReference type="Rhea" id="RHEA-COMP:10492"/>
        <dbReference type="ChEBI" id="CHEBI:15636"/>
        <dbReference type="ChEBI" id="CHEBI:28938"/>
        <dbReference type="ChEBI" id="CHEBI:57453"/>
        <dbReference type="ChEBI" id="CHEBI:83100"/>
        <dbReference type="ChEBI" id="CHEBI:83143"/>
        <dbReference type="EC" id="2.1.2.10"/>
    </reaction>
</comment>
<dbReference type="Gene3D" id="2.40.30.110">
    <property type="entry name" value="Aminomethyltransferase beta-barrel domains"/>
    <property type="match status" value="1"/>
</dbReference>
<dbReference type="InterPro" id="IPR006222">
    <property type="entry name" value="GCVT_N"/>
</dbReference>
<feature type="domain" description="Aminomethyltransferase C-terminal" evidence="9">
    <location>
        <begin position="352"/>
        <end position="417"/>
    </location>
</feature>
<name>A0ABR4NHN0_9FUNG</name>
<keyword evidence="3 7" id="KW-0032">Aminotransferase</keyword>
<evidence type="ECO:0000256" key="1">
    <source>
        <dbReference type="ARBA" id="ARBA00008609"/>
    </source>
</evidence>
<comment type="function">
    <text evidence="7">The glycine cleavage system catalyzes the degradation of glycine.</text>
</comment>
<dbReference type="InterPro" id="IPR029043">
    <property type="entry name" value="GcvT/YgfZ_C"/>
</dbReference>
<dbReference type="Gene3D" id="3.30.70.1400">
    <property type="entry name" value="Aminomethyltransferase beta-barrel domains"/>
    <property type="match status" value="1"/>
</dbReference>
<dbReference type="Pfam" id="PF01571">
    <property type="entry name" value="GCV_T"/>
    <property type="match status" value="1"/>
</dbReference>
<dbReference type="InterPro" id="IPR027266">
    <property type="entry name" value="TrmE/GcvT-like"/>
</dbReference>
<evidence type="ECO:0000313" key="10">
    <source>
        <dbReference type="EMBL" id="KAL2919026.1"/>
    </source>
</evidence>
<comment type="similarity">
    <text evidence="1 7">Belongs to the GcvT family.</text>
</comment>
<reference evidence="10 11" key="1">
    <citation type="submission" date="2023-09" db="EMBL/GenBank/DDBJ databases">
        <title>Pangenome analysis of Batrachochytrium dendrobatidis and related Chytrids.</title>
        <authorList>
            <person name="Yacoub M.N."/>
            <person name="Stajich J.E."/>
            <person name="James T.Y."/>
        </authorList>
    </citation>
    <scope>NUCLEOTIDE SEQUENCE [LARGE SCALE GENOMIC DNA]</scope>
    <source>
        <strain evidence="10 11">JEL0888</strain>
    </source>
</reference>
<gene>
    <name evidence="10" type="ORF">HK105_201296</name>
</gene>
<organism evidence="10 11">
    <name type="scientific">Polyrhizophydium stewartii</name>
    <dbReference type="NCBI Taxonomy" id="2732419"/>
    <lineage>
        <taxon>Eukaryota</taxon>
        <taxon>Fungi</taxon>
        <taxon>Fungi incertae sedis</taxon>
        <taxon>Chytridiomycota</taxon>
        <taxon>Chytridiomycota incertae sedis</taxon>
        <taxon>Chytridiomycetes</taxon>
        <taxon>Rhizophydiales</taxon>
        <taxon>Rhizophydiales incertae sedis</taxon>
        <taxon>Polyrhizophydium</taxon>
    </lineage>
</organism>
<sequence length="424" mass="45345">MPSVMCGSHDLAHIGSPPSHPTPKMLVTAAAARAMLAKPAAARTLLLRSMASSAPAGPLKRTSLYDFHVKNGGSMVEFAGWEMPVQYSNLGVLASHKWTREKASIFDVSHMLQTRWTGKDHVKFIESLVVGDIKGLSVGSSTLSVFTNENGGIIDDTVINKQDDSGLYVVSNAGCADKDLAHIRKHLADFQNKGGDVDVKVLDHVSLVALQGPSAAKVVAGLTSADLSKFGFMSGRHMTVAGIDVYISRCGYTGEDGFEISVPHKDAVKLTEALLAHSDVELAGLGARDSLRLEAGLCLYGHDLDENTTPVEGSLTWTIGQRRRTEGGFLGADKILPQIKGPVTKRRIGLIVEEGAEVFDAAGNKVGVVTSGCPSPTLKKNIAMAYVQSGSHKANTELQVKVRNRMQKAVVTKMPFVPQNYFRG</sequence>
<evidence type="ECO:0000259" key="8">
    <source>
        <dbReference type="Pfam" id="PF01571"/>
    </source>
</evidence>
<dbReference type="Gene3D" id="4.10.1250.10">
    <property type="entry name" value="Aminomethyltransferase fragment"/>
    <property type="match status" value="1"/>
</dbReference>
<dbReference type="InterPro" id="IPR028896">
    <property type="entry name" value="GcvT/YgfZ/DmdA"/>
</dbReference>
<dbReference type="InterPro" id="IPR013977">
    <property type="entry name" value="GcvT_C"/>
</dbReference>
<evidence type="ECO:0000256" key="4">
    <source>
        <dbReference type="ARBA" id="ARBA00022679"/>
    </source>
</evidence>
<dbReference type="NCBIfam" id="NF001567">
    <property type="entry name" value="PRK00389.1"/>
    <property type="match status" value="1"/>
</dbReference>
<dbReference type="Gene3D" id="3.30.1360.120">
    <property type="entry name" value="Probable tRNA modification gtpase trme, domain 1"/>
    <property type="match status" value="1"/>
</dbReference>
<dbReference type="PIRSF" id="PIRSF006487">
    <property type="entry name" value="GcvT"/>
    <property type="match status" value="1"/>
</dbReference>
<keyword evidence="7" id="KW-0496">Mitochondrion</keyword>
<keyword evidence="4 7" id="KW-0808">Transferase</keyword>
<dbReference type="PANTHER" id="PTHR43757:SF2">
    <property type="entry name" value="AMINOMETHYLTRANSFERASE, MITOCHONDRIAL"/>
    <property type="match status" value="1"/>
</dbReference>
<protein>
    <recommendedName>
        <fullName evidence="2 7">Aminomethyltransferase</fullName>
        <ecNumber evidence="2 7">2.1.2.10</ecNumber>
    </recommendedName>
    <alternativeName>
        <fullName evidence="5 7">Glycine cleavage system T protein</fullName>
    </alternativeName>
</protein>
<evidence type="ECO:0000256" key="5">
    <source>
        <dbReference type="ARBA" id="ARBA00031395"/>
    </source>
</evidence>
<proteinExistence type="inferred from homology"/>
<evidence type="ECO:0000313" key="11">
    <source>
        <dbReference type="Proteomes" id="UP001527925"/>
    </source>
</evidence>